<dbReference type="FunFam" id="1.10.510.10:FF:000169">
    <property type="entry name" value="Serine/threonine-protein kinase 32A"/>
    <property type="match status" value="1"/>
</dbReference>
<dbReference type="InParanoid" id="A0A6L2PTG6"/>
<evidence type="ECO:0000256" key="5">
    <source>
        <dbReference type="ARBA" id="ARBA00022840"/>
    </source>
</evidence>
<dbReference type="Gene3D" id="1.10.510.10">
    <property type="entry name" value="Transferase(Phosphotransferase) domain 1"/>
    <property type="match status" value="1"/>
</dbReference>
<dbReference type="GO" id="GO:0009966">
    <property type="term" value="P:regulation of signal transduction"/>
    <property type="evidence" value="ECO:0007669"/>
    <property type="project" value="TreeGrafter"/>
</dbReference>
<feature type="region of interest" description="Disordered" evidence="6">
    <location>
        <begin position="626"/>
        <end position="645"/>
    </location>
</feature>
<keyword evidence="1" id="KW-0723">Serine/threonine-protein kinase</keyword>
<keyword evidence="2" id="KW-0808">Transferase</keyword>
<dbReference type="GO" id="GO:0007186">
    <property type="term" value="P:G protein-coupled receptor signaling pathway"/>
    <property type="evidence" value="ECO:0007669"/>
    <property type="project" value="TreeGrafter"/>
</dbReference>
<evidence type="ECO:0000313" key="9">
    <source>
        <dbReference type="Proteomes" id="UP000502823"/>
    </source>
</evidence>
<dbReference type="PROSITE" id="PS00108">
    <property type="entry name" value="PROTEIN_KINASE_ST"/>
    <property type="match status" value="1"/>
</dbReference>
<dbReference type="OrthoDB" id="354826at2759"/>
<keyword evidence="9" id="KW-1185">Reference proteome</keyword>
<gene>
    <name evidence="8" type="ORF">Cfor_06426</name>
</gene>
<evidence type="ECO:0000256" key="3">
    <source>
        <dbReference type="ARBA" id="ARBA00022741"/>
    </source>
</evidence>
<dbReference type="PANTHER" id="PTHR24355:SF30">
    <property type="entry name" value="SERINE_THREONINE-PROTEIN KINASE 32B ISOFORM X1"/>
    <property type="match status" value="1"/>
</dbReference>
<dbReference type="GO" id="GO:0004703">
    <property type="term" value="F:G protein-coupled receptor kinase activity"/>
    <property type="evidence" value="ECO:0007669"/>
    <property type="project" value="TreeGrafter"/>
</dbReference>
<evidence type="ECO:0000256" key="2">
    <source>
        <dbReference type="ARBA" id="ARBA00022679"/>
    </source>
</evidence>
<dbReference type="InterPro" id="IPR000719">
    <property type="entry name" value="Prot_kinase_dom"/>
</dbReference>
<evidence type="ECO:0000256" key="6">
    <source>
        <dbReference type="SAM" id="MobiDB-lite"/>
    </source>
</evidence>
<dbReference type="SMART" id="SM00220">
    <property type="entry name" value="S_TKc"/>
    <property type="match status" value="1"/>
</dbReference>
<dbReference type="CDD" id="cd05578">
    <property type="entry name" value="STKc_Yank1"/>
    <property type="match status" value="1"/>
</dbReference>
<keyword evidence="4" id="KW-0418">Kinase</keyword>
<dbReference type="InterPro" id="IPR008271">
    <property type="entry name" value="Ser/Thr_kinase_AS"/>
</dbReference>
<protein>
    <recommendedName>
        <fullName evidence="7">Protein kinase domain-containing protein</fullName>
    </recommendedName>
</protein>
<dbReference type="SUPFAM" id="SSF56112">
    <property type="entry name" value="Protein kinase-like (PK-like)"/>
    <property type="match status" value="1"/>
</dbReference>
<dbReference type="FunCoup" id="A0A6L2PTG6">
    <property type="interactions" value="82"/>
</dbReference>
<comment type="caution">
    <text evidence="8">The sequence shown here is derived from an EMBL/GenBank/DDBJ whole genome shotgun (WGS) entry which is preliminary data.</text>
</comment>
<dbReference type="Pfam" id="PF00069">
    <property type="entry name" value="Pkinase"/>
    <property type="match status" value="1"/>
</dbReference>
<name>A0A6L2PTG6_COPFO</name>
<evidence type="ECO:0000259" key="7">
    <source>
        <dbReference type="PROSITE" id="PS50011"/>
    </source>
</evidence>
<evidence type="ECO:0000256" key="4">
    <source>
        <dbReference type="ARBA" id="ARBA00022777"/>
    </source>
</evidence>
<feature type="domain" description="Protein kinase" evidence="7">
    <location>
        <begin position="1"/>
        <end position="239"/>
    </location>
</feature>
<dbReference type="EMBL" id="BLKM01011808">
    <property type="protein sequence ID" value="GFG34482.1"/>
    <property type="molecule type" value="Genomic_DNA"/>
</dbReference>
<reference evidence="9" key="1">
    <citation type="submission" date="2020-01" db="EMBL/GenBank/DDBJ databases">
        <title>Draft genome sequence of the Termite Coptotermes fromosanus.</title>
        <authorList>
            <person name="Itakura S."/>
            <person name="Yosikawa Y."/>
            <person name="Umezawa K."/>
        </authorList>
    </citation>
    <scope>NUCLEOTIDE SEQUENCE [LARGE SCALE GENOMIC DNA]</scope>
</reference>
<dbReference type="PANTHER" id="PTHR24355">
    <property type="entry name" value="G PROTEIN-COUPLED RECEPTOR KINASE/RIBOSOMAL PROTEIN S6 KINASE"/>
    <property type="match status" value="1"/>
</dbReference>
<evidence type="ECO:0000313" key="8">
    <source>
        <dbReference type="EMBL" id="GFG34482.1"/>
    </source>
</evidence>
<dbReference type="Gene3D" id="3.30.200.20">
    <property type="entry name" value="Phosphorylase Kinase, domain 1"/>
    <property type="match status" value="1"/>
</dbReference>
<accession>A0A6L2PTG6</accession>
<dbReference type="Proteomes" id="UP000502823">
    <property type="component" value="Unassembled WGS sequence"/>
</dbReference>
<dbReference type="GO" id="GO:0001664">
    <property type="term" value="F:G protein-coupled receptor binding"/>
    <property type="evidence" value="ECO:0007669"/>
    <property type="project" value="TreeGrafter"/>
</dbReference>
<proteinExistence type="predicted"/>
<evidence type="ECO:0000256" key="1">
    <source>
        <dbReference type="ARBA" id="ARBA00022527"/>
    </source>
</evidence>
<dbReference type="AlphaFoldDB" id="A0A6L2PTG6"/>
<dbReference type="InterPro" id="IPR011009">
    <property type="entry name" value="Kinase-like_dom_sf"/>
</dbReference>
<keyword evidence="3" id="KW-0547">Nucleotide-binding</keyword>
<dbReference type="PROSITE" id="PS50011">
    <property type="entry name" value="PROTEIN_KINASE_DOM"/>
    <property type="match status" value="1"/>
</dbReference>
<dbReference type="GO" id="GO:0005524">
    <property type="term" value="F:ATP binding"/>
    <property type="evidence" value="ECO:0007669"/>
    <property type="project" value="UniProtKB-KW"/>
</dbReference>
<sequence length="645" mass="72974">MKYMNKKQCVEREALKNVLREVEILTTLEHPFLVNLWFSFQDEEDLFLVSDLLLGGDLRYHVQQEVAFSEDCVVLYICELALALDYLQSRRIIHRDIKPDNILLDEEGHAHITDFNIATVLEDGQLATSMSGTKPYMAPEIFDCAADECAGYGFPVDWWSLGVVAYEMFFGARPFDIHSATSVSEVRALFAAGAVYPRSSRASHGFVDLIDRLLCVRPGGRISSMEELRKVKCLHHINLESVLEKHIKPSFTPPRDHLNCDPTFELEEMIVETRPLHKKKKRLAKQRSLREMQGSPSVELDGSGELMTERYIQHLPQFRVYNRERELARREREQKESAWEQELLQAMGACDPTGLQHPIREDHKVSTYVTSSDTMVDLPTAGSLDASEKRQQEESKNRVCAGTVPQNVRGSVIGNFKRSDENGRRHSYQSNKGTSTKILPLVRNKTVAATCEDHMPQDNIDQCKYDVLGKKLYKAGELGSGSLGREPGHTRSCPKLFNTEQAISSSPSSSKPLFDQNVQEENVTCRNQLKDCGMPTHKVSLHDSCKCQITDKDSKNDFCIPDQSMDNGHQNQSLTYNIQTQMSESMKSVKEQYNIKEHSIQNNNDHIHDSGIDQNLSECQHSSTVSNQTLNCNKPGSSNSRVDST</sequence>
<keyword evidence="5" id="KW-0067">ATP-binding</keyword>
<organism evidence="8 9">
    <name type="scientific">Coptotermes formosanus</name>
    <name type="common">Formosan subterranean termite</name>
    <dbReference type="NCBI Taxonomy" id="36987"/>
    <lineage>
        <taxon>Eukaryota</taxon>
        <taxon>Metazoa</taxon>
        <taxon>Ecdysozoa</taxon>
        <taxon>Arthropoda</taxon>
        <taxon>Hexapoda</taxon>
        <taxon>Insecta</taxon>
        <taxon>Pterygota</taxon>
        <taxon>Neoptera</taxon>
        <taxon>Polyneoptera</taxon>
        <taxon>Dictyoptera</taxon>
        <taxon>Blattodea</taxon>
        <taxon>Blattoidea</taxon>
        <taxon>Termitoidae</taxon>
        <taxon>Rhinotermitidae</taxon>
        <taxon>Coptotermes</taxon>
    </lineage>
</organism>